<organism evidence="2 3">
    <name type="scientific">Lawsonibacter hominis</name>
    <dbReference type="NCBI Taxonomy" id="2763053"/>
    <lineage>
        <taxon>Bacteria</taxon>
        <taxon>Bacillati</taxon>
        <taxon>Bacillota</taxon>
        <taxon>Clostridia</taxon>
        <taxon>Eubacteriales</taxon>
        <taxon>Oscillospiraceae</taxon>
        <taxon>Lawsonibacter</taxon>
    </lineage>
</organism>
<keyword evidence="1" id="KW-0812">Transmembrane</keyword>
<protein>
    <submittedName>
        <fullName evidence="2">DUF2812 domain-containing protein</fullName>
    </submittedName>
</protein>
<sequence length="396" mass="45103">MKDTVRRLPLIDYADLDRFEDWLEDMALRGLFYDHAGPVCITFRRGAPAPVRYRMEPAGSFHTAESQIYLRQQGWACLGRAGKWFVLYAAADPDAPELHTDPVVRSYGLDQAARSMLRYCAMLLAVTLLFLAAVVLPYCFFDWPVLSLIESPLAGNLLPVVMELLSLSLTVRAFAGFFRFKRRLRQGAALRRKGSWRRGARITAVTLLCSLVLLALSFASLWAYAALRWEGGIAGQERPFPLLSLPALEGNDALEPVVIALQDGTDYNNYIRFSWSLLAPEQYEVYQRMSEPDGSHACGLDLRWYRLSFPCLTAPLLDELVCRYTQHNYFPEEYRVTQLELPGFDRAVLAVDNDFPGQRLFLARDGRVVYLDYDGERDLLAQLEEIEQLFDFSLDP</sequence>
<proteinExistence type="predicted"/>
<dbReference type="RefSeq" id="WP_186907793.1">
    <property type="nucleotide sequence ID" value="NZ_JACOPP010000011.1"/>
</dbReference>
<keyword evidence="3" id="KW-1185">Reference proteome</keyword>
<dbReference type="Proteomes" id="UP000661435">
    <property type="component" value="Unassembled WGS sequence"/>
</dbReference>
<dbReference type="EMBL" id="JACOPP010000011">
    <property type="protein sequence ID" value="MBC5733902.1"/>
    <property type="molecule type" value="Genomic_DNA"/>
</dbReference>
<keyword evidence="1" id="KW-1133">Transmembrane helix</keyword>
<evidence type="ECO:0000313" key="3">
    <source>
        <dbReference type="Proteomes" id="UP000661435"/>
    </source>
</evidence>
<reference evidence="2" key="1">
    <citation type="submission" date="2020-08" db="EMBL/GenBank/DDBJ databases">
        <title>Genome public.</title>
        <authorList>
            <person name="Liu C."/>
            <person name="Sun Q."/>
        </authorList>
    </citation>
    <scope>NUCLEOTIDE SEQUENCE</scope>
    <source>
        <strain evidence="2">NSJ-51</strain>
    </source>
</reference>
<feature type="transmembrane region" description="Helical" evidence="1">
    <location>
        <begin position="199"/>
        <end position="224"/>
    </location>
</feature>
<name>A0A8J6JEN2_9FIRM</name>
<evidence type="ECO:0000313" key="2">
    <source>
        <dbReference type="EMBL" id="MBC5733902.1"/>
    </source>
</evidence>
<accession>A0A8J6JEN2</accession>
<gene>
    <name evidence="2" type="ORF">H8S57_09220</name>
</gene>
<dbReference type="AlphaFoldDB" id="A0A8J6JEN2"/>
<comment type="caution">
    <text evidence="2">The sequence shown here is derived from an EMBL/GenBank/DDBJ whole genome shotgun (WGS) entry which is preliminary data.</text>
</comment>
<feature type="transmembrane region" description="Helical" evidence="1">
    <location>
        <begin position="119"/>
        <end position="138"/>
    </location>
</feature>
<evidence type="ECO:0000256" key="1">
    <source>
        <dbReference type="SAM" id="Phobius"/>
    </source>
</evidence>
<dbReference type="Pfam" id="PF11193">
    <property type="entry name" value="DUF2812"/>
    <property type="match status" value="1"/>
</dbReference>
<feature type="transmembrane region" description="Helical" evidence="1">
    <location>
        <begin position="158"/>
        <end position="178"/>
    </location>
</feature>
<dbReference type="InterPro" id="IPR021359">
    <property type="entry name" value="DUF2812"/>
</dbReference>
<keyword evidence="1" id="KW-0472">Membrane</keyword>